<evidence type="ECO:0008006" key="4">
    <source>
        <dbReference type="Google" id="ProtNLM"/>
    </source>
</evidence>
<proteinExistence type="predicted"/>
<protein>
    <recommendedName>
        <fullName evidence="4">DUF3021 domain-containing protein</fullName>
    </recommendedName>
</protein>
<accession>A0ABM8ZC89</accession>
<reference evidence="2 3" key="1">
    <citation type="submission" date="2021-11" db="EMBL/GenBank/DDBJ databases">
        <authorList>
            <person name="Depoorter E."/>
        </authorList>
    </citation>
    <scope>NUCLEOTIDE SEQUENCE [LARGE SCALE GENOMIC DNA]</scope>
    <source>
        <strain evidence="2 3">LMG 24286</strain>
    </source>
</reference>
<dbReference type="InterPro" id="IPR021560">
    <property type="entry name" value="DUF3021"/>
</dbReference>
<feature type="transmembrane region" description="Helical" evidence="1">
    <location>
        <begin position="68"/>
        <end position="86"/>
    </location>
</feature>
<feature type="transmembrane region" description="Helical" evidence="1">
    <location>
        <begin position="39"/>
        <end position="56"/>
    </location>
</feature>
<feature type="transmembrane region" description="Helical" evidence="1">
    <location>
        <begin position="92"/>
        <end position="114"/>
    </location>
</feature>
<gene>
    <name evidence="2" type="ORF">WGH24286_01588</name>
</gene>
<dbReference type="EMBL" id="CAKKNT010000025">
    <property type="protein sequence ID" value="CAH0419141.1"/>
    <property type="molecule type" value="Genomic_DNA"/>
</dbReference>
<dbReference type="RefSeq" id="WP_230099189.1">
    <property type="nucleotide sequence ID" value="NZ_CAKKNT010000025.1"/>
</dbReference>
<keyword evidence="3" id="KW-1185">Reference proteome</keyword>
<evidence type="ECO:0000313" key="2">
    <source>
        <dbReference type="EMBL" id="CAH0419141.1"/>
    </source>
</evidence>
<comment type="caution">
    <text evidence="2">The sequence shown here is derived from an EMBL/GenBank/DDBJ whole genome shotgun (WGS) entry which is preliminary data.</text>
</comment>
<dbReference type="Pfam" id="PF11457">
    <property type="entry name" value="DUF3021"/>
    <property type="match status" value="1"/>
</dbReference>
<evidence type="ECO:0000313" key="3">
    <source>
        <dbReference type="Proteomes" id="UP000789719"/>
    </source>
</evidence>
<evidence type="ECO:0000256" key="1">
    <source>
        <dbReference type="SAM" id="Phobius"/>
    </source>
</evidence>
<organism evidence="2 3">
    <name type="scientific">Periweissella ghanensis</name>
    <dbReference type="NCBI Taxonomy" id="467997"/>
    <lineage>
        <taxon>Bacteria</taxon>
        <taxon>Bacillati</taxon>
        <taxon>Bacillota</taxon>
        <taxon>Bacilli</taxon>
        <taxon>Lactobacillales</taxon>
        <taxon>Lactobacillaceae</taxon>
        <taxon>Periweissella</taxon>
    </lineage>
</organism>
<keyword evidence="1" id="KW-0472">Membrane</keyword>
<name>A0ABM8ZC89_9LACO</name>
<keyword evidence="1" id="KW-0812">Transmembrane</keyword>
<feature type="transmembrane region" description="Helical" evidence="1">
    <location>
        <begin position="12"/>
        <end position="33"/>
    </location>
</feature>
<dbReference type="Proteomes" id="UP000789719">
    <property type="component" value="Unassembled WGS sequence"/>
</dbReference>
<sequence length="136" mass="15570">MMRIRKYMRHGLLGLVISAAFTMLGSLIEWHPLVITPEQIVGTFLLGIVVGELALILEAEIGSFTIRLLLHMVLTLGVVIVFDWYFKSLTFIFAHPITFVIEFLIIYLIVWATVRLSTKNDIDLINEQLANNRQKK</sequence>
<keyword evidence="1" id="KW-1133">Transmembrane helix</keyword>